<dbReference type="GO" id="GO:0046872">
    <property type="term" value="F:metal ion binding"/>
    <property type="evidence" value="ECO:0007669"/>
    <property type="project" value="UniProtKB-KW"/>
</dbReference>
<keyword evidence="3" id="KW-0064">Aspartyl protease</keyword>
<organism evidence="14 15">
    <name type="scientific">Armillaria ostoyae</name>
    <name type="common">Armillaria root rot fungus</name>
    <dbReference type="NCBI Taxonomy" id="47428"/>
    <lineage>
        <taxon>Eukaryota</taxon>
        <taxon>Fungi</taxon>
        <taxon>Dikarya</taxon>
        <taxon>Basidiomycota</taxon>
        <taxon>Agaricomycotina</taxon>
        <taxon>Agaricomycetes</taxon>
        <taxon>Agaricomycetidae</taxon>
        <taxon>Agaricales</taxon>
        <taxon>Marasmiineae</taxon>
        <taxon>Physalacriaceae</taxon>
        <taxon>Armillaria</taxon>
    </lineage>
</organism>
<dbReference type="Pfam" id="PF00665">
    <property type="entry name" value="rve"/>
    <property type="match status" value="1"/>
</dbReference>
<dbReference type="InterPro" id="IPR012337">
    <property type="entry name" value="RNaseH-like_sf"/>
</dbReference>
<reference evidence="15" key="1">
    <citation type="journal article" date="2017" name="Nat. Ecol. Evol.">
        <title>Genome expansion and lineage-specific genetic innovations in the forest pathogenic fungi Armillaria.</title>
        <authorList>
            <person name="Sipos G."/>
            <person name="Prasanna A.N."/>
            <person name="Walter M.C."/>
            <person name="O'Connor E."/>
            <person name="Balint B."/>
            <person name="Krizsan K."/>
            <person name="Kiss B."/>
            <person name="Hess J."/>
            <person name="Varga T."/>
            <person name="Slot J."/>
            <person name="Riley R."/>
            <person name="Boka B."/>
            <person name="Rigling D."/>
            <person name="Barry K."/>
            <person name="Lee J."/>
            <person name="Mihaltcheva S."/>
            <person name="LaButti K."/>
            <person name="Lipzen A."/>
            <person name="Waldron R."/>
            <person name="Moloney N.M."/>
            <person name="Sperisen C."/>
            <person name="Kredics L."/>
            <person name="Vagvoelgyi C."/>
            <person name="Patrignani A."/>
            <person name="Fitzpatrick D."/>
            <person name="Nagy I."/>
            <person name="Doyle S."/>
            <person name="Anderson J.B."/>
            <person name="Grigoriev I.V."/>
            <person name="Gueldener U."/>
            <person name="Muensterkoetter M."/>
            <person name="Nagy L.G."/>
        </authorList>
    </citation>
    <scope>NUCLEOTIDE SEQUENCE [LARGE SCALE GENOMIC DNA]</scope>
    <source>
        <strain evidence="15">C18/9</strain>
    </source>
</reference>
<feature type="compositionally biased region" description="Polar residues" evidence="12">
    <location>
        <begin position="552"/>
        <end position="564"/>
    </location>
</feature>
<evidence type="ECO:0000256" key="2">
    <source>
        <dbReference type="ARBA" id="ARBA00022723"/>
    </source>
</evidence>
<dbReference type="GO" id="GO:0004190">
    <property type="term" value="F:aspartic-type endopeptidase activity"/>
    <property type="evidence" value="ECO:0007669"/>
    <property type="project" value="UniProtKB-KW"/>
</dbReference>
<dbReference type="PANTHER" id="PTHR37984">
    <property type="entry name" value="PROTEIN CBG26694"/>
    <property type="match status" value="1"/>
</dbReference>
<evidence type="ECO:0000256" key="10">
    <source>
        <dbReference type="ARBA" id="ARBA00023125"/>
    </source>
</evidence>
<keyword evidence="9" id="KW-0808">Transferase</keyword>
<dbReference type="PROSITE" id="PS50994">
    <property type="entry name" value="INTEGRASE"/>
    <property type="match status" value="1"/>
</dbReference>
<dbReference type="GO" id="GO:0006508">
    <property type="term" value="P:proteolysis"/>
    <property type="evidence" value="ECO:0007669"/>
    <property type="project" value="UniProtKB-KW"/>
</dbReference>
<dbReference type="InterPro" id="IPR056924">
    <property type="entry name" value="SH3_Tf2-1"/>
</dbReference>
<dbReference type="Proteomes" id="UP000219338">
    <property type="component" value="Unassembled WGS sequence"/>
</dbReference>
<dbReference type="GO" id="GO:0006310">
    <property type="term" value="P:DNA recombination"/>
    <property type="evidence" value="ECO:0007669"/>
    <property type="project" value="UniProtKB-KW"/>
</dbReference>
<dbReference type="GO" id="GO:0003964">
    <property type="term" value="F:RNA-directed DNA polymerase activity"/>
    <property type="evidence" value="ECO:0007669"/>
    <property type="project" value="UniProtKB-KW"/>
</dbReference>
<keyword evidence="5" id="KW-0460">Magnesium</keyword>
<keyword evidence="9" id="KW-0548">Nucleotidyltransferase</keyword>
<feature type="domain" description="Integrase catalytic" evidence="13">
    <location>
        <begin position="111"/>
        <end position="270"/>
    </location>
</feature>
<evidence type="ECO:0000256" key="9">
    <source>
        <dbReference type="ARBA" id="ARBA00022932"/>
    </source>
</evidence>
<protein>
    <recommendedName>
        <fullName evidence="13">Integrase catalytic domain-containing protein</fullName>
    </recommendedName>
</protein>
<accession>A0A284RVH2</accession>
<dbReference type="Pfam" id="PF24626">
    <property type="entry name" value="SH3_Tf2-1"/>
    <property type="match status" value="1"/>
</dbReference>
<keyword evidence="11" id="KW-0233">DNA recombination</keyword>
<dbReference type="InterPro" id="IPR041588">
    <property type="entry name" value="Integrase_H2C2"/>
</dbReference>
<evidence type="ECO:0000256" key="3">
    <source>
        <dbReference type="ARBA" id="ARBA00022750"/>
    </source>
</evidence>
<dbReference type="GO" id="GO:0015074">
    <property type="term" value="P:DNA integration"/>
    <property type="evidence" value="ECO:0007669"/>
    <property type="project" value="UniProtKB-KW"/>
</dbReference>
<keyword evidence="7" id="KW-0229">DNA integration</keyword>
<evidence type="ECO:0000256" key="4">
    <source>
        <dbReference type="ARBA" id="ARBA00022801"/>
    </source>
</evidence>
<proteinExistence type="predicted"/>
<evidence type="ECO:0000313" key="15">
    <source>
        <dbReference type="Proteomes" id="UP000219338"/>
    </source>
</evidence>
<dbReference type="Gene3D" id="3.30.420.10">
    <property type="entry name" value="Ribonuclease H-like superfamily/Ribonuclease H"/>
    <property type="match status" value="1"/>
</dbReference>
<feature type="region of interest" description="Disordered" evidence="12">
    <location>
        <begin position="451"/>
        <end position="603"/>
    </location>
</feature>
<keyword evidence="10" id="KW-0238">DNA-binding</keyword>
<keyword evidence="15" id="KW-1185">Reference proteome</keyword>
<gene>
    <name evidence="14" type="ORF">ARMOST_16180</name>
</gene>
<dbReference type="Pfam" id="PF17921">
    <property type="entry name" value="Integrase_H2C2"/>
    <property type="match status" value="1"/>
</dbReference>
<evidence type="ECO:0000256" key="11">
    <source>
        <dbReference type="ARBA" id="ARBA00023172"/>
    </source>
</evidence>
<dbReference type="AlphaFoldDB" id="A0A284RVH2"/>
<evidence type="ECO:0000256" key="6">
    <source>
        <dbReference type="ARBA" id="ARBA00022884"/>
    </source>
</evidence>
<name>A0A284RVH2_ARMOS</name>
<dbReference type="PANTHER" id="PTHR37984:SF5">
    <property type="entry name" value="PROTEIN NYNRIN-LIKE"/>
    <property type="match status" value="1"/>
</dbReference>
<dbReference type="GO" id="GO:0003723">
    <property type="term" value="F:RNA binding"/>
    <property type="evidence" value="ECO:0007669"/>
    <property type="project" value="UniProtKB-KW"/>
</dbReference>
<evidence type="ECO:0000256" key="8">
    <source>
        <dbReference type="ARBA" id="ARBA00022918"/>
    </source>
</evidence>
<dbReference type="InterPro" id="IPR001584">
    <property type="entry name" value="Integrase_cat-core"/>
</dbReference>
<dbReference type="GO" id="GO:0005634">
    <property type="term" value="C:nucleus"/>
    <property type="evidence" value="ECO:0007669"/>
    <property type="project" value="UniProtKB-ARBA"/>
</dbReference>
<dbReference type="STRING" id="47428.A0A284RVH2"/>
<evidence type="ECO:0000259" key="13">
    <source>
        <dbReference type="PROSITE" id="PS50994"/>
    </source>
</evidence>
<feature type="compositionally biased region" description="Polar residues" evidence="12">
    <location>
        <begin position="506"/>
        <end position="518"/>
    </location>
</feature>
<evidence type="ECO:0000313" key="14">
    <source>
        <dbReference type="EMBL" id="SJL12749.1"/>
    </source>
</evidence>
<keyword evidence="6" id="KW-0694">RNA-binding</keyword>
<sequence length="619" mass="69706">MIILTIDETHKRIKSAMCTHQKWDQGIAHSLNHEKGIEEKDGLLYYDKRIYVPRDSATRGEVISCCHDHITAGHLGIEKTKELVLRDYWWPKLKRDVEAYIQGSPLHPNEVPSEPWTHISVDMITGLIPCKKLDAILVIVDHFSKAIILIACKTTLSSEGWAKILRDEVYAKYGMPVTVISDRGPRFVSKFLQDLYKMLDIKGNTSTAFHPQTDGQTECANQEIEKYLRIFINFRQTNWPEWLPLAAFQHNNRTHSATGKSPFFVNFGRNPRVVPDSHSHALLRTPASEAFKATMKLIHDKTKTALEKVAVQMKNQYDKKKKAVVEYQIGDKVWLNTTNLHLARPKKKLDDKRVSPFLILEKHGLSAYKLKLPPTWKIYPVFNKTLLTAYVAPTFLNQKQDPPPAPNIINDKEQYEIDTILDHKLRKTECKSPSISPLALSSPWSLPFSVSPASSPSSSYTERTSTRSGNSSTDSSNTLPVSQPRPISAKHLPPTSPTTSTQETPMASSSTPQTTGTQEPEAESPRHIMEAGPSRTVTSTSSQTPYPPRSPSAASHTSQTSYERTTLLAKARAKTRNLLRRRQLPAHPEVEPPPTIRAPLPQLPLNVMSDEAWASQFKE</sequence>
<feature type="compositionally biased region" description="Basic residues" evidence="12">
    <location>
        <begin position="571"/>
        <end position="584"/>
    </location>
</feature>
<feature type="compositionally biased region" description="Polar residues" evidence="12">
    <location>
        <begin position="535"/>
        <end position="544"/>
    </location>
</feature>
<keyword evidence="9" id="KW-0239">DNA-directed DNA polymerase</keyword>
<dbReference type="InterPro" id="IPR050951">
    <property type="entry name" value="Retrovirus_Pol_polyprotein"/>
</dbReference>
<evidence type="ECO:0000256" key="7">
    <source>
        <dbReference type="ARBA" id="ARBA00022908"/>
    </source>
</evidence>
<keyword evidence="1" id="KW-0645">Protease</keyword>
<evidence type="ECO:0000256" key="5">
    <source>
        <dbReference type="ARBA" id="ARBA00022842"/>
    </source>
</evidence>
<feature type="compositionally biased region" description="Low complexity" evidence="12">
    <location>
        <begin position="451"/>
        <end position="478"/>
    </location>
</feature>
<dbReference type="InterPro" id="IPR036397">
    <property type="entry name" value="RNaseH_sf"/>
</dbReference>
<dbReference type="OrthoDB" id="4509506at2759"/>
<dbReference type="GO" id="GO:0003677">
    <property type="term" value="F:DNA binding"/>
    <property type="evidence" value="ECO:0007669"/>
    <property type="project" value="UniProtKB-KW"/>
</dbReference>
<keyword evidence="8" id="KW-0695">RNA-directed DNA polymerase</keyword>
<evidence type="ECO:0000256" key="1">
    <source>
        <dbReference type="ARBA" id="ARBA00022670"/>
    </source>
</evidence>
<dbReference type="GO" id="GO:0003887">
    <property type="term" value="F:DNA-directed DNA polymerase activity"/>
    <property type="evidence" value="ECO:0007669"/>
    <property type="project" value="UniProtKB-KW"/>
</dbReference>
<keyword evidence="2" id="KW-0479">Metal-binding</keyword>
<keyword evidence="4" id="KW-0378">Hydrolase</keyword>
<evidence type="ECO:0000256" key="12">
    <source>
        <dbReference type="SAM" id="MobiDB-lite"/>
    </source>
</evidence>
<dbReference type="EMBL" id="FUEG01000018">
    <property type="protein sequence ID" value="SJL12749.1"/>
    <property type="molecule type" value="Genomic_DNA"/>
</dbReference>
<dbReference type="Gene3D" id="1.10.340.70">
    <property type="match status" value="1"/>
</dbReference>
<dbReference type="SUPFAM" id="SSF53098">
    <property type="entry name" value="Ribonuclease H-like"/>
    <property type="match status" value="1"/>
</dbReference>